<dbReference type="NCBIfam" id="TIGR03504">
    <property type="entry name" value="FimV_Cterm"/>
    <property type="match status" value="1"/>
</dbReference>
<dbReference type="EMBL" id="UOFO01000055">
    <property type="protein sequence ID" value="VAW84916.1"/>
    <property type="molecule type" value="Genomic_DNA"/>
</dbReference>
<feature type="compositionally biased region" description="Low complexity" evidence="2">
    <location>
        <begin position="150"/>
        <end position="183"/>
    </location>
</feature>
<dbReference type="AlphaFoldDB" id="A0A3B0ZWE5"/>
<accession>A0A3B0ZWE5</accession>
<dbReference type="Pfam" id="PF25800">
    <property type="entry name" value="FimV_N"/>
    <property type="match status" value="1"/>
</dbReference>
<evidence type="ECO:0000256" key="1">
    <source>
        <dbReference type="SAM" id="Coils"/>
    </source>
</evidence>
<reference evidence="4" key="1">
    <citation type="submission" date="2018-06" db="EMBL/GenBank/DDBJ databases">
        <authorList>
            <person name="Zhirakovskaya E."/>
        </authorList>
    </citation>
    <scope>NUCLEOTIDE SEQUENCE</scope>
</reference>
<feature type="domain" description="FimV N-terminal" evidence="3">
    <location>
        <begin position="24"/>
        <end position="131"/>
    </location>
</feature>
<gene>
    <name evidence="4" type="ORF">MNBD_GAMMA16-1578</name>
</gene>
<dbReference type="InterPro" id="IPR011990">
    <property type="entry name" value="TPR-like_helical_dom_sf"/>
</dbReference>
<feature type="coiled-coil region" evidence="1">
    <location>
        <begin position="341"/>
        <end position="375"/>
    </location>
</feature>
<dbReference type="SUPFAM" id="SSF48452">
    <property type="entry name" value="TPR-like"/>
    <property type="match status" value="1"/>
</dbReference>
<protein>
    <recommendedName>
        <fullName evidence="3">FimV N-terminal domain-containing protein</fullName>
    </recommendedName>
</protein>
<proteinExistence type="predicted"/>
<keyword evidence="1" id="KW-0175">Coiled coil</keyword>
<dbReference type="NCBIfam" id="TIGR03505">
    <property type="entry name" value="FimV_core"/>
    <property type="match status" value="1"/>
</dbReference>
<dbReference type="Gene3D" id="1.20.58.2200">
    <property type="match status" value="1"/>
</dbReference>
<evidence type="ECO:0000313" key="4">
    <source>
        <dbReference type="EMBL" id="VAW84916.1"/>
    </source>
</evidence>
<feature type="region of interest" description="Disordered" evidence="2">
    <location>
        <begin position="150"/>
        <end position="191"/>
    </location>
</feature>
<evidence type="ECO:0000259" key="3">
    <source>
        <dbReference type="Pfam" id="PF25800"/>
    </source>
</evidence>
<dbReference type="InterPro" id="IPR038440">
    <property type="entry name" value="FimV_C_sf"/>
</dbReference>
<feature type="region of interest" description="Disordered" evidence="2">
    <location>
        <begin position="940"/>
        <end position="963"/>
    </location>
</feature>
<feature type="compositionally biased region" description="Polar residues" evidence="2">
    <location>
        <begin position="951"/>
        <end position="963"/>
    </location>
</feature>
<feature type="region of interest" description="Disordered" evidence="2">
    <location>
        <begin position="868"/>
        <end position="888"/>
    </location>
</feature>
<dbReference type="InterPro" id="IPR020012">
    <property type="entry name" value="LysM_FimV"/>
</dbReference>
<feature type="region of interest" description="Disordered" evidence="2">
    <location>
        <begin position="684"/>
        <end position="703"/>
    </location>
</feature>
<name>A0A3B0ZWE5_9ZZZZ</name>
<sequence length="1088" mass="116567">MQVLKSLVVGIGLLALSITQCYGLGLGDIELNSSLNQPLKAKIELLVVKPDELKQLKVRLADKAAYEAAGVERIHLLNDLVFKVIAVDGDKVVIEVTTVAPVREPFLDFIVEADWAAGRLLREYTLLLDPPVYAQERTVAVAAAQTTSQSSSPVEAVSSADTSSKTVSSKPVSTTSSAATRSTGQFTGNEYGPVKNNENLWNIAEKVRSDGLTTEQAMMGLFKMNPSAFSGANINNLQAGYVLRVPDAAAIQELSHSEAAKKARKHYNDWLAQRRIAAAASNQTPANRTSLAARAKASGAKPPLADSNAQLRLVSPEEGDGGLSGTDSEGLSSTDLARVQAAEEGSAAQALQARIQELENRLFQKERLLTLQNDALYELQQQLGSPKDLVQVTEFTDEDVANDPTIASFSDAAIRESGDVVANAEVGSEETAAETVATVEEVNPESTSSVTVSAKIDVQPEAVENNWLDLLEDTNILLLGVGVLLIIGAAVWSWVRRRHLQESFDASEYGLMPDELKMPVGDGEVSTVHTDMTDSDSFMKTSRIVPEEAESDIFVEETTAGLDSFETDDADIDPIAEADVYLAYRRYQQAEDLIKSALEEDPDSESLQIKLMEIYYGSENQLAFEAEAEAVFARHGGGKDVWSKIVEMGRELCPNHPLFGDAGAIDTPELESLTSESVDLDKDLDLGDLDLDSSGSGATSQNDVPVQMEDEISAEIAAEMDNHPDDLSALLDDLGDIENLKGLQGIDGLAVDMKSIDALDDTDSLDSLRDMNAEQTQSKEVESESSVEDFVATLDARPVAEDSSIDDVLGGLTPLDDIPIADEESNDIATLLEGLDDFSDDHSSPLENEKVDVGINDLAEPFEEIPSFDKEKAQVKHQAGSEAELSTENVLDFDSSEFAHSGSVIHGGGESDQSALNAMASDIDLGENSVEFDAEPQEHPVAEADTVESKPVQSSNESLSDEVVTQTADADIDFVEGLDLSGLGGDITSDDVLSDEVGADITPLSGAETADETENINSLMGGVDVEAFPDDIFAGIDAVGTKLDLARAYIEMEDEDGARGILEEVLEEGSDDQKQEAETIMHSMSANS</sequence>
<evidence type="ECO:0000256" key="2">
    <source>
        <dbReference type="SAM" id="MobiDB-lite"/>
    </source>
</evidence>
<dbReference type="InterPro" id="IPR057840">
    <property type="entry name" value="FimV_N"/>
</dbReference>
<dbReference type="InterPro" id="IPR020011">
    <property type="entry name" value="FimV_C"/>
</dbReference>
<organism evidence="4">
    <name type="scientific">hydrothermal vent metagenome</name>
    <dbReference type="NCBI Taxonomy" id="652676"/>
    <lineage>
        <taxon>unclassified sequences</taxon>
        <taxon>metagenomes</taxon>
        <taxon>ecological metagenomes</taxon>
    </lineage>
</organism>